<dbReference type="EMBL" id="BAQC01000080">
    <property type="protein sequence ID" value="GBR54887.1"/>
    <property type="molecule type" value="Genomic_DNA"/>
</dbReference>
<evidence type="ECO:0000313" key="4">
    <source>
        <dbReference type="Proteomes" id="UP001062632"/>
    </source>
</evidence>
<keyword evidence="1" id="KW-0808">Transferase</keyword>
<accession>A0ABQ0QS64</accession>
<proteinExistence type="predicted"/>
<protein>
    <submittedName>
        <fullName evidence="3">Glycosyltransferase</fullName>
    </submittedName>
</protein>
<dbReference type="PANTHER" id="PTHR46401:SF2">
    <property type="entry name" value="GLYCOSYLTRANSFERASE WBBK-RELATED"/>
    <property type="match status" value="1"/>
</dbReference>
<comment type="caution">
    <text evidence="3">The sequence shown here is derived from an EMBL/GenBank/DDBJ whole genome shotgun (WGS) entry which is preliminary data.</text>
</comment>
<reference evidence="3 4" key="1">
    <citation type="submission" date="2013-04" db="EMBL/GenBank/DDBJ databases">
        <title>The genome sequencing project of 58 acetic acid bacteria.</title>
        <authorList>
            <person name="Okamoto-Kainuma A."/>
            <person name="Ishikawa M."/>
            <person name="Umino S."/>
            <person name="Koizumi Y."/>
            <person name="Shiwa Y."/>
            <person name="Yoshikawa H."/>
            <person name="Matsutani M."/>
            <person name="Matsushita K."/>
        </authorList>
    </citation>
    <scope>NUCLEOTIDE SEQUENCE [LARGE SCALE GENOMIC DNA]</scope>
    <source>
        <strain evidence="3 4">NBRC 106555</strain>
    </source>
</reference>
<organism evidence="3 4">
    <name type="scientific">Neokomagataea thailandica NBRC 106555</name>
    <dbReference type="NCBI Taxonomy" id="1223520"/>
    <lineage>
        <taxon>Bacteria</taxon>
        <taxon>Pseudomonadati</taxon>
        <taxon>Pseudomonadota</taxon>
        <taxon>Alphaproteobacteria</taxon>
        <taxon>Acetobacterales</taxon>
        <taxon>Acetobacteraceae</taxon>
        <taxon>Neokomagataea</taxon>
    </lineage>
</organism>
<dbReference type="SUPFAM" id="SSF53756">
    <property type="entry name" value="UDP-Glycosyltransferase/glycogen phosphorylase"/>
    <property type="match status" value="1"/>
</dbReference>
<evidence type="ECO:0000256" key="1">
    <source>
        <dbReference type="ARBA" id="ARBA00022679"/>
    </source>
</evidence>
<dbReference type="Proteomes" id="UP001062632">
    <property type="component" value="Unassembled WGS sequence"/>
</dbReference>
<dbReference type="InterPro" id="IPR001296">
    <property type="entry name" value="Glyco_trans_1"/>
</dbReference>
<dbReference type="Gene3D" id="3.40.50.2000">
    <property type="entry name" value="Glycogen Phosphorylase B"/>
    <property type="match status" value="1"/>
</dbReference>
<name>A0ABQ0QS64_9PROT</name>
<sequence length="188" mass="21154">MTTEKPYFVCLGTIEGRKNHLLLLNVWRRLIEIHGAKTPRLLIIGKRGWENEQVIDMIERTPSFAGIVREYNNLPNDEVVALLKNARALLFPSFSEGFGLPLAEALALNVPVICSDIPVFQEVGKNKVTYLDPIDGLGWLDTISTYSSLKTPQTPPPYFEDNDALNWDTSVKNGLLEIENFISQKKLA</sequence>
<feature type="domain" description="Glycosyl transferase family 1" evidence="2">
    <location>
        <begin position="3"/>
        <end position="129"/>
    </location>
</feature>
<keyword evidence="4" id="KW-1185">Reference proteome</keyword>
<evidence type="ECO:0000259" key="2">
    <source>
        <dbReference type="Pfam" id="PF00534"/>
    </source>
</evidence>
<dbReference type="Pfam" id="PF00534">
    <property type="entry name" value="Glycos_transf_1"/>
    <property type="match status" value="1"/>
</dbReference>
<dbReference type="PANTHER" id="PTHR46401">
    <property type="entry name" value="GLYCOSYLTRANSFERASE WBBK-RELATED"/>
    <property type="match status" value="1"/>
</dbReference>
<gene>
    <name evidence="3" type="ORF">AA106555_1848</name>
</gene>
<evidence type="ECO:0000313" key="3">
    <source>
        <dbReference type="EMBL" id="GBR54887.1"/>
    </source>
</evidence>